<dbReference type="PANTHER" id="PTHR43581">
    <property type="entry name" value="ATP/GTP PHOSPHATASE"/>
    <property type="match status" value="1"/>
</dbReference>
<proteinExistence type="predicted"/>
<protein>
    <submittedName>
        <fullName evidence="2">AAA family ATPase</fullName>
    </submittedName>
</protein>
<organism evidence="2 3">
    <name type="scientific">Paraburkholderia metrosideri</name>
    <dbReference type="NCBI Taxonomy" id="580937"/>
    <lineage>
        <taxon>Bacteria</taxon>
        <taxon>Pseudomonadati</taxon>
        <taxon>Pseudomonadota</taxon>
        <taxon>Betaproteobacteria</taxon>
        <taxon>Burkholderiales</taxon>
        <taxon>Burkholderiaceae</taxon>
        <taxon>Paraburkholderia</taxon>
    </lineage>
</organism>
<evidence type="ECO:0000313" key="3">
    <source>
        <dbReference type="Proteomes" id="UP001629432"/>
    </source>
</evidence>
<feature type="domain" description="Endonuclease GajA/Old nuclease/RecF-like AAA" evidence="1">
    <location>
        <begin position="39"/>
        <end position="454"/>
    </location>
</feature>
<dbReference type="Proteomes" id="UP001629432">
    <property type="component" value="Unassembled WGS sequence"/>
</dbReference>
<dbReference type="InterPro" id="IPR051396">
    <property type="entry name" value="Bact_Antivir_Def_Nuclease"/>
</dbReference>
<gene>
    <name evidence="2" type="ORF">PQQ63_36495</name>
</gene>
<dbReference type="InterPro" id="IPR041685">
    <property type="entry name" value="AAA_GajA/Old/RecF-like"/>
</dbReference>
<dbReference type="SUPFAM" id="SSF52540">
    <property type="entry name" value="P-loop containing nucleoside triphosphate hydrolases"/>
    <property type="match status" value="1"/>
</dbReference>
<dbReference type="Gene3D" id="3.40.50.300">
    <property type="entry name" value="P-loop containing nucleotide triphosphate hydrolases"/>
    <property type="match status" value="1"/>
</dbReference>
<comment type="caution">
    <text evidence="2">The sequence shown here is derived from an EMBL/GenBank/DDBJ whole genome shotgun (WGS) entry which is preliminary data.</text>
</comment>
<reference evidence="2 3" key="1">
    <citation type="journal article" date="2024" name="Chem. Sci.">
        <title>Discovery of megapolipeptins by genome mining of a Burkholderiales bacteria collection.</title>
        <authorList>
            <person name="Paulo B.S."/>
            <person name="Recchia M.J.J."/>
            <person name="Lee S."/>
            <person name="Fergusson C.H."/>
            <person name="Romanowski S.B."/>
            <person name="Hernandez A."/>
            <person name="Krull N."/>
            <person name="Liu D.Y."/>
            <person name="Cavanagh H."/>
            <person name="Bos A."/>
            <person name="Gray C.A."/>
            <person name="Murphy B.T."/>
            <person name="Linington R.G."/>
            <person name="Eustaquio A.S."/>
        </authorList>
    </citation>
    <scope>NUCLEOTIDE SEQUENCE [LARGE SCALE GENOMIC DNA]</scope>
    <source>
        <strain evidence="2 3">RL17-338-BIC-A</strain>
    </source>
</reference>
<dbReference type="RefSeq" id="WP_408340777.1">
    <property type="nucleotide sequence ID" value="NZ_JAQQCF010000060.1"/>
</dbReference>
<dbReference type="InterPro" id="IPR027417">
    <property type="entry name" value="P-loop_NTPase"/>
</dbReference>
<sequence>MQPRQRQPDAIDGVDYNGIFHHIAFINQTQSNNGGPSVKLESFRVLNYRSINDSGEISVARITALLGRNESGKSNLLRALYSLNPDEGFEALSPIKDFPRHRRLEECTVDTPVLSTTWVLDADDKSSLLALLPRANEVTKVNVERTYQSRSVSFPELGAIAFDESQLKNQVKKVAAAVRAVAEKQETPATLESSADTFEAALSVTKQPRTWATEATTATRALRTALAGADTELSEKQEEVLSELEELAASIAGDDTARQKAQDWVIEALPTFIYVDEYPELDGHEDIAAYLQRKSVNQRTNVDRNFEKLCKVAGLKPDELQHLLGQNDHETRNQLANRASAVVTGEIKRLWKDRALKIRFNLDGNHLETLISDPTATYDVEVNLSDRSRGFQWFFAFYITFAADTDGGEAKNAVLLLDEPGLYLHAKSQSDLLRHFEDDFANQILYSTHSPFMVPTHALNSVRTVNIAENAGTTVTNDPTGDARTLFPLQAALGYDLAQSLFVGPNNLVVEGVTDFWIISAVSAYLKEKGKTALKTDLILTPAGGAQKVSYMVALLTSESLNVLVLLDAERESKATREELIKAKLIRDQNIVFVSEAFTPAPAEADIEDLLDPAVYEALTRESYAAELKGKTLKLNEHLPRIARRIEAGLDELGIPFHKTRPTRLFLKKMASEPEAVLSAASIERFEALFGLVNDRLDKHVARITKPFHVQ</sequence>
<accession>A0ABW9E3L1</accession>
<keyword evidence="3" id="KW-1185">Reference proteome</keyword>
<dbReference type="EMBL" id="JAQQCF010000060">
    <property type="protein sequence ID" value="MFM0642190.1"/>
    <property type="molecule type" value="Genomic_DNA"/>
</dbReference>
<evidence type="ECO:0000313" key="2">
    <source>
        <dbReference type="EMBL" id="MFM0642190.1"/>
    </source>
</evidence>
<dbReference type="Pfam" id="PF13175">
    <property type="entry name" value="AAA_15"/>
    <property type="match status" value="1"/>
</dbReference>
<dbReference type="PANTHER" id="PTHR43581:SF4">
    <property type="entry name" value="ATP_GTP PHOSPHATASE"/>
    <property type="match status" value="1"/>
</dbReference>
<evidence type="ECO:0000259" key="1">
    <source>
        <dbReference type="Pfam" id="PF13175"/>
    </source>
</evidence>
<name>A0ABW9E3L1_9BURK</name>